<dbReference type="AlphaFoldDB" id="A0A0G0MMB2"/>
<dbReference type="Proteomes" id="UP000034181">
    <property type="component" value="Unassembled WGS sequence"/>
</dbReference>
<dbReference type="PRINTS" id="PR00415">
    <property type="entry name" value="ACONITASE"/>
</dbReference>
<organism evidence="6 7">
    <name type="scientific">Candidatus Woesebacteria bacterium GW2011_GWB1_38_5b</name>
    <dbReference type="NCBI Taxonomy" id="1618569"/>
    <lineage>
        <taxon>Bacteria</taxon>
        <taxon>Candidatus Woeseibacteriota</taxon>
    </lineage>
</organism>
<dbReference type="InterPro" id="IPR036008">
    <property type="entry name" value="Aconitase_4Fe-4S_dom"/>
</dbReference>
<feature type="non-terminal residue" evidence="6">
    <location>
        <position position="1"/>
    </location>
</feature>
<reference evidence="6 7" key="1">
    <citation type="journal article" date="2015" name="Nature">
        <title>rRNA introns, odd ribosomes, and small enigmatic genomes across a large radiation of phyla.</title>
        <authorList>
            <person name="Brown C.T."/>
            <person name="Hug L.A."/>
            <person name="Thomas B.C."/>
            <person name="Sharon I."/>
            <person name="Castelle C.J."/>
            <person name="Singh A."/>
            <person name="Wilkins M.J."/>
            <person name="Williams K.H."/>
            <person name="Banfield J.F."/>
        </authorList>
    </citation>
    <scope>NUCLEOTIDE SEQUENCE [LARGE SCALE GENOMIC DNA]</scope>
</reference>
<evidence type="ECO:0000256" key="4">
    <source>
        <dbReference type="ARBA" id="ARBA00023239"/>
    </source>
</evidence>
<sequence>LNSEGNMGIGTVKPGDEVVATPNIYYGYELQTNATVKVLREEFGEEIEVRDPNKAFFYEDHTALLKDERMATLRREQAGFAKPLGITVYEIDPVRGAPAICHTDMVENHALPGQLVLGNDSHTCTVGALNTLAVGKGALDLAGALAYDKMVLAVPETIRINLTGKLPDGVSMKDFMLQFGAMPQLKQGRVGSGRVFEFGGQALDEIPFDEQIKLTNMSIELLGFTGVIEPNQ</sequence>
<evidence type="ECO:0000256" key="3">
    <source>
        <dbReference type="ARBA" id="ARBA00023014"/>
    </source>
</evidence>
<dbReference type="GO" id="GO:0043436">
    <property type="term" value="P:oxoacid metabolic process"/>
    <property type="evidence" value="ECO:0007669"/>
    <property type="project" value="UniProtKB-ARBA"/>
</dbReference>
<proteinExistence type="predicted"/>
<dbReference type="GO" id="GO:0016829">
    <property type="term" value="F:lyase activity"/>
    <property type="evidence" value="ECO:0007669"/>
    <property type="project" value="UniProtKB-KW"/>
</dbReference>
<dbReference type="SUPFAM" id="SSF53732">
    <property type="entry name" value="Aconitase iron-sulfur domain"/>
    <property type="match status" value="1"/>
</dbReference>
<keyword evidence="2" id="KW-0408">Iron</keyword>
<dbReference type="Pfam" id="PF00330">
    <property type="entry name" value="Aconitase"/>
    <property type="match status" value="1"/>
</dbReference>
<dbReference type="GO" id="GO:0046872">
    <property type="term" value="F:metal ion binding"/>
    <property type="evidence" value="ECO:0007669"/>
    <property type="project" value="UniProtKB-KW"/>
</dbReference>
<keyword evidence="1" id="KW-0479">Metal-binding</keyword>
<dbReference type="InterPro" id="IPR015931">
    <property type="entry name" value="Acnase/IPM_dHydase_lsu_aba_1/3"/>
</dbReference>
<dbReference type="Gene3D" id="3.30.499.10">
    <property type="entry name" value="Aconitase, domain 3"/>
    <property type="match status" value="1"/>
</dbReference>
<keyword evidence="4" id="KW-0456">Lyase</keyword>
<keyword evidence="3" id="KW-0411">Iron-sulfur</keyword>
<evidence type="ECO:0000313" key="6">
    <source>
        <dbReference type="EMBL" id="KKQ74834.1"/>
    </source>
</evidence>
<dbReference type="InterPro" id="IPR050067">
    <property type="entry name" value="IPM_dehydratase_rel_enz"/>
</dbReference>
<dbReference type="PANTHER" id="PTHR43822:SF2">
    <property type="entry name" value="HOMOACONITASE, MITOCHONDRIAL"/>
    <property type="match status" value="1"/>
</dbReference>
<protein>
    <submittedName>
        <fullName evidence="6">3-isopropylmalate dehydratase</fullName>
    </submittedName>
</protein>
<dbReference type="InterPro" id="IPR001030">
    <property type="entry name" value="Acoase/IPM_deHydtase_lsu_aba"/>
</dbReference>
<evidence type="ECO:0000256" key="2">
    <source>
        <dbReference type="ARBA" id="ARBA00023004"/>
    </source>
</evidence>
<gene>
    <name evidence="6" type="ORF">US96_C0024G0001</name>
</gene>
<dbReference type="GO" id="GO:0051536">
    <property type="term" value="F:iron-sulfur cluster binding"/>
    <property type="evidence" value="ECO:0007669"/>
    <property type="project" value="UniProtKB-KW"/>
</dbReference>
<evidence type="ECO:0000259" key="5">
    <source>
        <dbReference type="Pfam" id="PF00330"/>
    </source>
</evidence>
<evidence type="ECO:0000256" key="1">
    <source>
        <dbReference type="ARBA" id="ARBA00022723"/>
    </source>
</evidence>
<dbReference type="PANTHER" id="PTHR43822">
    <property type="entry name" value="HOMOACONITASE, MITOCHONDRIAL-RELATED"/>
    <property type="match status" value="1"/>
</dbReference>
<evidence type="ECO:0000313" key="7">
    <source>
        <dbReference type="Proteomes" id="UP000034181"/>
    </source>
</evidence>
<name>A0A0G0MMB2_9BACT</name>
<feature type="domain" description="Aconitase/3-isopropylmalate dehydratase large subunit alpha/beta/alpha" evidence="5">
    <location>
        <begin position="66"/>
        <end position="231"/>
    </location>
</feature>
<dbReference type="EMBL" id="LBUZ01000024">
    <property type="protein sequence ID" value="KKQ74834.1"/>
    <property type="molecule type" value="Genomic_DNA"/>
</dbReference>
<accession>A0A0G0MMB2</accession>
<comment type="caution">
    <text evidence="6">The sequence shown here is derived from an EMBL/GenBank/DDBJ whole genome shotgun (WGS) entry which is preliminary data.</text>
</comment>